<feature type="domain" description="Helicase C-terminal" evidence="9">
    <location>
        <begin position="217"/>
        <end position="376"/>
    </location>
</feature>
<dbReference type="SUPFAM" id="SSF52540">
    <property type="entry name" value="P-loop containing nucleoside triphosphate hydrolases"/>
    <property type="match status" value="1"/>
</dbReference>
<dbReference type="SMART" id="SM00490">
    <property type="entry name" value="HELICc"/>
    <property type="match status" value="1"/>
</dbReference>
<evidence type="ECO:0000256" key="6">
    <source>
        <dbReference type="PROSITE-ProRule" id="PRU00552"/>
    </source>
</evidence>
<evidence type="ECO:0000256" key="5">
    <source>
        <dbReference type="ARBA" id="ARBA00038437"/>
    </source>
</evidence>
<name>C3L489_AMOA5</name>
<feature type="compositionally biased region" description="Polar residues" evidence="7">
    <location>
        <begin position="408"/>
        <end position="428"/>
    </location>
</feature>
<dbReference type="InterPro" id="IPR014014">
    <property type="entry name" value="RNA_helicase_DEAD_Q_motif"/>
</dbReference>
<dbReference type="RefSeq" id="WP_012473394.1">
    <property type="nucleotide sequence ID" value="NC_010830.1"/>
</dbReference>
<dbReference type="Proteomes" id="UP000001227">
    <property type="component" value="Chromosome"/>
</dbReference>
<evidence type="ECO:0000256" key="7">
    <source>
        <dbReference type="SAM" id="MobiDB-lite"/>
    </source>
</evidence>
<dbReference type="PROSITE" id="PS51195">
    <property type="entry name" value="Q_MOTIF"/>
    <property type="match status" value="1"/>
</dbReference>
<evidence type="ECO:0000256" key="2">
    <source>
        <dbReference type="ARBA" id="ARBA00022801"/>
    </source>
</evidence>
<sequence>MTNFQEMGLSPVLTQALDKLSFTQPTAIQAKAIPLALQQKDILGSAQTGTGKTLAFAIPLINKLLSDPTSMGLILTPTRELAQQVATNINQLLFKSSFIKTALLIGGEPYNKQLAQLRSNLRIIIGTPGRVIDHLERGSFNPKDIDFLILDETDRMFDMGFSIQLEQIVSQLPTQRQTLMFSATFPPKVEKLAAKYMQSPERIFMNEFDSMAIVAQNLTQEILEIKEENKYFELLTQLNSREGTILVFVKTKDNAEHLSLRLNKEAYNTCAIHGNLRQTKRERVMRAFRQGRHQIMVATDIAARGLDVPHVKHVINYDIPHAPEDYVHRIGRTARAGAKGFALSFVSSQDRKRWNAIQDLLNPKQAKSDRNSEQHGSRNRNSRNNNSRPRSQSMDSSRGSERDRFQKSFPSSRNGGSSEFSRSRSQGMGSARDSERDRFQRSSASSRHGESSDFSRPRLQGTDSPRDFQRDKFQRSSTPFRHSESSEFSRSRSQGTNSLRGSERDRFQKSSSPSRYGGNPEFSKFRSQGSDSTKRSFQEKGGQKAFSPSRRIEAAPEFSNKGFNKKKFSDKKRYQ</sequence>
<dbReference type="PANTHER" id="PTHR47959:SF1">
    <property type="entry name" value="ATP-DEPENDENT RNA HELICASE DBPA"/>
    <property type="match status" value="1"/>
</dbReference>
<evidence type="ECO:0000313" key="12">
    <source>
        <dbReference type="Proteomes" id="UP000001227"/>
    </source>
</evidence>
<dbReference type="InterPro" id="IPR027417">
    <property type="entry name" value="P-loop_NTPase"/>
</dbReference>
<evidence type="ECO:0000259" key="10">
    <source>
        <dbReference type="PROSITE" id="PS51195"/>
    </source>
</evidence>
<feature type="compositionally biased region" description="Basic and acidic residues" evidence="7">
    <location>
        <begin position="464"/>
        <end position="474"/>
    </location>
</feature>
<dbReference type="SMART" id="SM00487">
    <property type="entry name" value="DEXDc"/>
    <property type="match status" value="1"/>
</dbReference>
<dbReference type="InterPro" id="IPR014001">
    <property type="entry name" value="Helicase_ATP-bd"/>
</dbReference>
<keyword evidence="12" id="KW-1185">Reference proteome</keyword>
<dbReference type="HOGENOM" id="CLU_003041_28_3_10"/>
<dbReference type="GO" id="GO:0003676">
    <property type="term" value="F:nucleic acid binding"/>
    <property type="evidence" value="ECO:0007669"/>
    <property type="project" value="InterPro"/>
</dbReference>
<dbReference type="KEGG" id="aas:Aasi_1916"/>
<dbReference type="InterPro" id="IPR050079">
    <property type="entry name" value="DEAD_box_RNA_helicase"/>
</dbReference>
<keyword evidence="1" id="KW-0547">Nucleotide-binding</keyword>
<comment type="similarity">
    <text evidence="5">Belongs to the DEAD box helicase family.</text>
</comment>
<dbReference type="GO" id="GO:0005524">
    <property type="term" value="F:ATP binding"/>
    <property type="evidence" value="ECO:0007669"/>
    <property type="project" value="UniProtKB-KW"/>
</dbReference>
<evidence type="ECO:0000256" key="3">
    <source>
        <dbReference type="ARBA" id="ARBA00022806"/>
    </source>
</evidence>
<dbReference type="InterPro" id="IPR011545">
    <property type="entry name" value="DEAD/DEAH_box_helicase_dom"/>
</dbReference>
<dbReference type="eggNOG" id="COG0513">
    <property type="taxonomic scope" value="Bacteria"/>
</dbReference>
<dbReference type="GO" id="GO:0003724">
    <property type="term" value="F:RNA helicase activity"/>
    <property type="evidence" value="ECO:0007669"/>
    <property type="project" value="InterPro"/>
</dbReference>
<dbReference type="Pfam" id="PF00271">
    <property type="entry name" value="Helicase_C"/>
    <property type="match status" value="1"/>
</dbReference>
<dbReference type="GO" id="GO:0005829">
    <property type="term" value="C:cytosol"/>
    <property type="evidence" value="ECO:0007669"/>
    <property type="project" value="TreeGrafter"/>
</dbReference>
<protein>
    <recommendedName>
        <fullName evidence="13">DEAD/DEAH box helicase domain protein</fullName>
    </recommendedName>
</protein>
<dbReference type="Pfam" id="PF00270">
    <property type="entry name" value="DEAD"/>
    <property type="match status" value="1"/>
</dbReference>
<evidence type="ECO:0000256" key="4">
    <source>
        <dbReference type="ARBA" id="ARBA00022840"/>
    </source>
</evidence>
<keyword evidence="4" id="KW-0067">ATP-binding</keyword>
<feature type="region of interest" description="Disordered" evidence="7">
    <location>
        <begin position="360"/>
        <end position="575"/>
    </location>
</feature>
<feature type="domain" description="Helicase ATP-binding" evidence="8">
    <location>
        <begin position="33"/>
        <end position="203"/>
    </location>
</feature>
<dbReference type="CDD" id="cd00268">
    <property type="entry name" value="DEADc"/>
    <property type="match status" value="1"/>
</dbReference>
<gene>
    <name evidence="11" type="ordered locus">Aasi_1916</name>
</gene>
<dbReference type="InterPro" id="IPR001650">
    <property type="entry name" value="Helicase_C-like"/>
</dbReference>
<dbReference type="CDD" id="cd18787">
    <property type="entry name" value="SF2_C_DEAD"/>
    <property type="match status" value="1"/>
</dbReference>
<feature type="compositionally biased region" description="Low complexity" evidence="7">
    <location>
        <begin position="382"/>
        <end position="393"/>
    </location>
</feature>
<evidence type="ECO:0008006" key="13">
    <source>
        <dbReference type="Google" id="ProtNLM"/>
    </source>
</evidence>
<accession>C3L489</accession>
<keyword evidence="3" id="KW-0347">Helicase</keyword>
<dbReference type="InterPro" id="IPR044742">
    <property type="entry name" value="DEAD/DEAH_RhlB"/>
</dbReference>
<dbReference type="PANTHER" id="PTHR47959">
    <property type="entry name" value="ATP-DEPENDENT RNA HELICASE RHLE-RELATED"/>
    <property type="match status" value="1"/>
</dbReference>
<feature type="domain" description="DEAD-box RNA helicase Q" evidence="10">
    <location>
        <begin position="2"/>
        <end position="30"/>
    </location>
</feature>
<dbReference type="PROSITE" id="PS51192">
    <property type="entry name" value="HELICASE_ATP_BIND_1"/>
    <property type="match status" value="1"/>
</dbReference>
<dbReference type="PROSITE" id="PS51194">
    <property type="entry name" value="HELICASE_CTER"/>
    <property type="match status" value="1"/>
</dbReference>
<feature type="compositionally biased region" description="Basic and acidic residues" evidence="7">
    <location>
        <begin position="532"/>
        <end position="542"/>
    </location>
</feature>
<proteinExistence type="inferred from homology"/>
<feature type="short sequence motif" description="Q motif" evidence="6">
    <location>
        <begin position="2"/>
        <end position="30"/>
    </location>
</feature>
<organism evidence="11 12">
    <name type="scientific">Amoebophilus asiaticus (strain 5a2)</name>
    <dbReference type="NCBI Taxonomy" id="452471"/>
    <lineage>
        <taxon>Bacteria</taxon>
        <taxon>Pseudomonadati</taxon>
        <taxon>Bacteroidota</taxon>
        <taxon>Cytophagia</taxon>
        <taxon>Cytophagales</taxon>
        <taxon>Amoebophilaceae</taxon>
        <taxon>Candidatus Amoebophilus</taxon>
    </lineage>
</organism>
<feature type="compositionally biased region" description="Basic and acidic residues" evidence="7">
    <location>
        <begin position="447"/>
        <end position="456"/>
    </location>
</feature>
<dbReference type="STRING" id="452471.Aasi_1916"/>
<feature type="compositionally biased region" description="Basic and acidic residues" evidence="7">
    <location>
        <begin position="366"/>
        <end position="376"/>
    </location>
</feature>
<dbReference type="GO" id="GO:0016787">
    <property type="term" value="F:hydrolase activity"/>
    <property type="evidence" value="ECO:0007669"/>
    <property type="project" value="UniProtKB-KW"/>
</dbReference>
<dbReference type="Gene3D" id="3.40.50.300">
    <property type="entry name" value="P-loop containing nucleotide triphosphate hydrolases"/>
    <property type="match status" value="2"/>
</dbReference>
<reference evidence="11 12" key="1">
    <citation type="journal article" date="2010" name="J. Bacteriol.">
        <title>The genome of the amoeba symbiont 'Candidatus Amoebophilus asiaticus' reveals common mechanisms for host cell interaction among amoeba-associated bacteria.</title>
        <authorList>
            <person name="Schmitz-Esser S."/>
            <person name="Tischler P."/>
            <person name="Arnold R."/>
            <person name="Montanaro J."/>
            <person name="Wagner M."/>
            <person name="Rattei T."/>
            <person name="Horn M."/>
        </authorList>
    </citation>
    <scope>NUCLEOTIDE SEQUENCE [LARGE SCALE GENOMIC DNA]</scope>
    <source>
        <strain evidence="11 12">5a2</strain>
    </source>
</reference>
<feature type="compositionally biased region" description="Basic and acidic residues" evidence="7">
    <location>
        <begin position="481"/>
        <end position="490"/>
    </location>
</feature>
<keyword evidence="2" id="KW-0378">Hydrolase</keyword>
<dbReference type="EMBL" id="CP001102">
    <property type="protein sequence ID" value="ACP21130.1"/>
    <property type="molecule type" value="Genomic_DNA"/>
</dbReference>
<feature type="compositionally biased region" description="Basic residues" evidence="7">
    <location>
        <begin position="563"/>
        <end position="575"/>
    </location>
</feature>
<evidence type="ECO:0000259" key="8">
    <source>
        <dbReference type="PROSITE" id="PS51192"/>
    </source>
</evidence>
<evidence type="ECO:0000313" key="11">
    <source>
        <dbReference type="EMBL" id="ACP21130.1"/>
    </source>
</evidence>
<evidence type="ECO:0000256" key="1">
    <source>
        <dbReference type="ARBA" id="ARBA00022741"/>
    </source>
</evidence>
<evidence type="ECO:0000259" key="9">
    <source>
        <dbReference type="PROSITE" id="PS51194"/>
    </source>
</evidence>
<dbReference type="AlphaFoldDB" id="C3L489"/>